<accession>A0A4R1B1B8</accession>
<evidence type="ECO:0000313" key="3">
    <source>
        <dbReference type="EMBL" id="TCJ11794.1"/>
    </source>
</evidence>
<dbReference type="GO" id="GO:0008641">
    <property type="term" value="F:ubiquitin-like modifier activating enzyme activity"/>
    <property type="evidence" value="ECO:0007669"/>
    <property type="project" value="InterPro"/>
</dbReference>
<protein>
    <submittedName>
        <fullName evidence="3">tRNA threonylcarbamoyladenosine dehydratase</fullName>
    </submittedName>
</protein>
<evidence type="ECO:0000313" key="4">
    <source>
        <dbReference type="Proteomes" id="UP000295443"/>
    </source>
</evidence>
<dbReference type="RefSeq" id="WP_131448680.1">
    <property type="nucleotide sequence ID" value="NZ_SJZB01000049.1"/>
</dbReference>
<reference evidence="3 4" key="1">
    <citation type="submission" date="2019-03" db="EMBL/GenBank/DDBJ databases">
        <title>Genome sequence of Thiobacillaceae bacterium LSR1, a sulfur-oxidizing bacterium isolated from freshwater sediment.</title>
        <authorList>
            <person name="Li S."/>
        </authorList>
    </citation>
    <scope>NUCLEOTIDE SEQUENCE [LARGE SCALE GENOMIC DNA]</scope>
    <source>
        <strain evidence="3 4">LSR1</strain>
    </source>
</reference>
<dbReference type="GO" id="GO:0061504">
    <property type="term" value="P:cyclic threonylcarbamoyladenosine biosynthetic process"/>
    <property type="evidence" value="ECO:0007669"/>
    <property type="project" value="TreeGrafter"/>
</dbReference>
<name>A0A4R1B1B8_9PROT</name>
<dbReference type="PANTHER" id="PTHR43267:SF1">
    <property type="entry name" value="TRNA THREONYLCARBAMOYLADENOSINE DEHYDRATASE"/>
    <property type="match status" value="1"/>
</dbReference>
<dbReference type="CDD" id="cd00755">
    <property type="entry name" value="YgdL_like"/>
    <property type="match status" value="1"/>
</dbReference>
<proteinExistence type="predicted"/>
<dbReference type="SUPFAM" id="SSF69572">
    <property type="entry name" value="Activating enzymes of the ubiquitin-like proteins"/>
    <property type="match status" value="1"/>
</dbReference>
<dbReference type="Gene3D" id="3.40.50.720">
    <property type="entry name" value="NAD(P)-binding Rossmann-like Domain"/>
    <property type="match status" value="1"/>
</dbReference>
<dbReference type="GO" id="GO:0061503">
    <property type="term" value="F:tRNA threonylcarbamoyladenosine dehydratase"/>
    <property type="evidence" value="ECO:0007669"/>
    <property type="project" value="TreeGrafter"/>
</dbReference>
<dbReference type="InterPro" id="IPR000594">
    <property type="entry name" value="ThiF_NAD_FAD-bd"/>
</dbReference>
<dbReference type="EMBL" id="SJZB01000049">
    <property type="protein sequence ID" value="TCJ11794.1"/>
    <property type="molecule type" value="Genomic_DNA"/>
</dbReference>
<feature type="region of interest" description="Disordered" evidence="1">
    <location>
        <begin position="190"/>
        <end position="210"/>
    </location>
</feature>
<dbReference type="OrthoDB" id="9804150at2"/>
<keyword evidence="4" id="KW-1185">Reference proteome</keyword>
<feature type="domain" description="THIF-type NAD/FAD binding fold" evidence="2">
    <location>
        <begin position="12"/>
        <end position="236"/>
    </location>
</feature>
<dbReference type="PANTHER" id="PTHR43267">
    <property type="entry name" value="TRNA THREONYLCARBAMOYLADENOSINE DEHYDRATASE"/>
    <property type="match status" value="1"/>
</dbReference>
<dbReference type="Pfam" id="PF00899">
    <property type="entry name" value="ThiF"/>
    <property type="match status" value="1"/>
</dbReference>
<dbReference type="InterPro" id="IPR035985">
    <property type="entry name" value="Ubiquitin-activating_enz"/>
</dbReference>
<evidence type="ECO:0000256" key="1">
    <source>
        <dbReference type="SAM" id="MobiDB-lite"/>
    </source>
</evidence>
<dbReference type="AlphaFoldDB" id="A0A4R1B1B8"/>
<sequence length="237" mass="25161">MIPAQFERAEILIGRAGVERLAASHVFLAGLGGVGSWCAEALARAGVGRLTLVDMDDVALSNINRQLPALLSTVGRRKTEVMAERIRDINPACALEVLDTFIDPDNVAGLLPADAAYVVDCIDSLNCKVALIATAHARGIPVAASMGAGNKLDPGRVRIADIARTQGDALAREVRHRLRRLGITEGILTVYSDEPGRPPRPPEPTSHGRARAVNGTISYLPPLFGLMLAGAVIQRLL</sequence>
<comment type="caution">
    <text evidence="3">The sequence shown here is derived from an EMBL/GenBank/DDBJ whole genome shotgun (WGS) entry which is preliminary data.</text>
</comment>
<gene>
    <name evidence="3" type="ORF">EZJ19_14145</name>
</gene>
<dbReference type="InterPro" id="IPR045886">
    <property type="entry name" value="ThiF/MoeB/HesA"/>
</dbReference>
<organism evidence="3 4">
    <name type="scientific">Parasulfuritortus cantonensis</name>
    <dbReference type="NCBI Taxonomy" id="2528202"/>
    <lineage>
        <taxon>Bacteria</taxon>
        <taxon>Pseudomonadati</taxon>
        <taxon>Pseudomonadota</taxon>
        <taxon>Betaproteobacteria</taxon>
        <taxon>Nitrosomonadales</taxon>
        <taxon>Thiobacillaceae</taxon>
        <taxon>Parasulfuritortus</taxon>
    </lineage>
</organism>
<dbReference type="Proteomes" id="UP000295443">
    <property type="component" value="Unassembled WGS sequence"/>
</dbReference>
<evidence type="ECO:0000259" key="2">
    <source>
        <dbReference type="Pfam" id="PF00899"/>
    </source>
</evidence>